<accession>A0ABY7E5J4</accession>
<keyword evidence="2" id="KW-1185">Reference proteome</keyword>
<dbReference type="Proteomes" id="UP001164746">
    <property type="component" value="Chromosome 4"/>
</dbReference>
<dbReference type="EMBL" id="CP111015">
    <property type="protein sequence ID" value="WAR04073.1"/>
    <property type="molecule type" value="Genomic_DNA"/>
</dbReference>
<proteinExistence type="predicted"/>
<sequence length="186" mass="21101">LAGGVKFIPFPKPRTKLENCLRWIKACGRPHEQLNTNTINGNYHMFVCTEACFNLKNIIDVAIFQIGGLSADFHDPTPADSCAVQQATLARRPPKRRHELEPVPIRRIIFAQIDISNPINDEKHPPTTTYEYVNLNAHPKPSSTETVPNKVSIQLEENSAFCKEHETKDTCSTFRLKTQEWFSENG</sequence>
<reference evidence="1" key="1">
    <citation type="submission" date="2022-11" db="EMBL/GenBank/DDBJ databases">
        <title>Centuries of genome instability and evolution in soft-shell clam transmissible cancer (bioRxiv).</title>
        <authorList>
            <person name="Hart S.F.M."/>
            <person name="Yonemitsu M.A."/>
            <person name="Giersch R.M."/>
            <person name="Beal B.F."/>
            <person name="Arriagada G."/>
            <person name="Davis B.W."/>
            <person name="Ostrander E.A."/>
            <person name="Goff S.P."/>
            <person name="Metzger M.J."/>
        </authorList>
    </citation>
    <scope>NUCLEOTIDE SEQUENCE</scope>
    <source>
        <strain evidence="1">MELC-2E11</strain>
        <tissue evidence="1">Siphon/mantle</tissue>
    </source>
</reference>
<feature type="non-terminal residue" evidence="1">
    <location>
        <position position="1"/>
    </location>
</feature>
<gene>
    <name evidence="1" type="ORF">MAR_010631</name>
</gene>
<protein>
    <submittedName>
        <fullName evidence="1">Uncharacterized protein</fullName>
    </submittedName>
</protein>
<organism evidence="1 2">
    <name type="scientific">Mya arenaria</name>
    <name type="common">Soft-shell clam</name>
    <dbReference type="NCBI Taxonomy" id="6604"/>
    <lineage>
        <taxon>Eukaryota</taxon>
        <taxon>Metazoa</taxon>
        <taxon>Spiralia</taxon>
        <taxon>Lophotrochozoa</taxon>
        <taxon>Mollusca</taxon>
        <taxon>Bivalvia</taxon>
        <taxon>Autobranchia</taxon>
        <taxon>Heteroconchia</taxon>
        <taxon>Euheterodonta</taxon>
        <taxon>Imparidentia</taxon>
        <taxon>Neoheterodontei</taxon>
        <taxon>Myida</taxon>
        <taxon>Myoidea</taxon>
        <taxon>Myidae</taxon>
        <taxon>Mya</taxon>
    </lineage>
</organism>
<evidence type="ECO:0000313" key="1">
    <source>
        <dbReference type="EMBL" id="WAR04073.1"/>
    </source>
</evidence>
<evidence type="ECO:0000313" key="2">
    <source>
        <dbReference type="Proteomes" id="UP001164746"/>
    </source>
</evidence>
<name>A0ABY7E5J4_MYAAR</name>